<proteinExistence type="predicted"/>
<gene>
    <name evidence="1" type="ORF">U9M48_041291</name>
</gene>
<keyword evidence="2" id="KW-1185">Reference proteome</keyword>
<name>A0AAQ3UMX8_PASNO</name>
<organism evidence="1 2">
    <name type="scientific">Paspalum notatum var. saurae</name>
    <dbReference type="NCBI Taxonomy" id="547442"/>
    <lineage>
        <taxon>Eukaryota</taxon>
        <taxon>Viridiplantae</taxon>
        <taxon>Streptophyta</taxon>
        <taxon>Embryophyta</taxon>
        <taxon>Tracheophyta</taxon>
        <taxon>Spermatophyta</taxon>
        <taxon>Magnoliopsida</taxon>
        <taxon>Liliopsida</taxon>
        <taxon>Poales</taxon>
        <taxon>Poaceae</taxon>
        <taxon>PACMAD clade</taxon>
        <taxon>Panicoideae</taxon>
        <taxon>Andropogonodae</taxon>
        <taxon>Paspaleae</taxon>
        <taxon>Paspalinae</taxon>
        <taxon>Paspalum</taxon>
    </lineage>
</organism>
<sequence length="62" mass="6724">MAIRRVSKHVESVQARRNGKIRILRGCDDAAGRKKLAGGVSVHLSALRQLLGAQNMAISTEQ</sequence>
<dbReference type="EMBL" id="CP144753">
    <property type="protein sequence ID" value="WVZ95538.1"/>
    <property type="molecule type" value="Genomic_DNA"/>
</dbReference>
<evidence type="ECO:0000313" key="1">
    <source>
        <dbReference type="EMBL" id="WVZ95538.1"/>
    </source>
</evidence>
<accession>A0AAQ3UMX8</accession>
<protein>
    <submittedName>
        <fullName evidence="1">Uncharacterized protein</fullName>
    </submittedName>
</protein>
<reference evidence="1 2" key="1">
    <citation type="submission" date="2024-02" db="EMBL/GenBank/DDBJ databases">
        <title>High-quality chromosome-scale genome assembly of Pensacola bahiagrass (Paspalum notatum Flugge var. saurae).</title>
        <authorList>
            <person name="Vega J.M."/>
            <person name="Podio M."/>
            <person name="Orjuela J."/>
            <person name="Siena L.A."/>
            <person name="Pessino S.C."/>
            <person name="Combes M.C."/>
            <person name="Mariac C."/>
            <person name="Albertini E."/>
            <person name="Pupilli F."/>
            <person name="Ortiz J.P.A."/>
            <person name="Leblanc O."/>
        </authorList>
    </citation>
    <scope>NUCLEOTIDE SEQUENCE [LARGE SCALE GENOMIC DNA]</scope>
    <source>
        <strain evidence="1">R1</strain>
        <tissue evidence="1">Leaf</tissue>
    </source>
</reference>
<dbReference type="Proteomes" id="UP001341281">
    <property type="component" value="Chromosome 09"/>
</dbReference>
<evidence type="ECO:0000313" key="2">
    <source>
        <dbReference type="Proteomes" id="UP001341281"/>
    </source>
</evidence>
<dbReference type="AlphaFoldDB" id="A0AAQ3UMX8"/>